<evidence type="ECO:0000313" key="3">
    <source>
        <dbReference type="Proteomes" id="UP000184406"/>
    </source>
</evidence>
<dbReference type="AlphaFoldDB" id="A0A1M5BMC6"/>
<feature type="chain" id="PRO_5009909104" evidence="1">
    <location>
        <begin position="20"/>
        <end position="79"/>
    </location>
</feature>
<keyword evidence="3" id="KW-1185">Reference proteome</keyword>
<accession>A0A1M5BMC6</accession>
<dbReference type="RefSeq" id="WP_072862291.1">
    <property type="nucleotide sequence ID" value="NZ_FQUX01000004.1"/>
</dbReference>
<organism evidence="2 3">
    <name type="scientific">Arenibacter palladensis</name>
    <dbReference type="NCBI Taxonomy" id="237373"/>
    <lineage>
        <taxon>Bacteria</taxon>
        <taxon>Pseudomonadati</taxon>
        <taxon>Bacteroidota</taxon>
        <taxon>Flavobacteriia</taxon>
        <taxon>Flavobacteriales</taxon>
        <taxon>Flavobacteriaceae</taxon>
        <taxon>Arenibacter</taxon>
    </lineage>
</organism>
<proteinExistence type="predicted"/>
<keyword evidence="1" id="KW-0732">Signal</keyword>
<name>A0A1M5BMC6_9FLAO</name>
<dbReference type="Proteomes" id="UP000184406">
    <property type="component" value="Unassembled WGS sequence"/>
</dbReference>
<dbReference type="EMBL" id="FQUX01000004">
    <property type="protein sequence ID" value="SHF43658.1"/>
    <property type="molecule type" value="Genomic_DNA"/>
</dbReference>
<evidence type="ECO:0000313" key="2">
    <source>
        <dbReference type="EMBL" id="SHF43658.1"/>
    </source>
</evidence>
<feature type="signal peptide" evidence="1">
    <location>
        <begin position="1"/>
        <end position="19"/>
    </location>
</feature>
<gene>
    <name evidence="2" type="ORF">SAMN03080594_104131</name>
</gene>
<reference evidence="3" key="1">
    <citation type="submission" date="2016-11" db="EMBL/GenBank/DDBJ databases">
        <authorList>
            <person name="Varghese N."/>
            <person name="Submissions S."/>
        </authorList>
    </citation>
    <scope>NUCLEOTIDE SEQUENCE [LARGE SCALE GENOMIC DNA]</scope>
    <source>
        <strain evidence="3">DSM 17539</strain>
    </source>
</reference>
<protein>
    <submittedName>
        <fullName evidence="2">Uncharacterized protein</fullName>
    </submittedName>
</protein>
<dbReference type="OrthoDB" id="1448236at2"/>
<sequence>MKTILTLIFVLFIGMAAQAQNGAAEVKVETVARSIVATTAKQEVAVKNVNAVARLYMFKNSKVTKELSFSTKLNKAKLA</sequence>
<evidence type="ECO:0000256" key="1">
    <source>
        <dbReference type="SAM" id="SignalP"/>
    </source>
</evidence>